<name>A0AAN4YBU0_ASPOZ</name>
<evidence type="ECO:0000313" key="3">
    <source>
        <dbReference type="Proteomes" id="UP001165205"/>
    </source>
</evidence>
<evidence type="ECO:0000313" key="2">
    <source>
        <dbReference type="EMBL" id="GMG23173.1"/>
    </source>
</evidence>
<protein>
    <submittedName>
        <fullName evidence="2">Unnamed protein product</fullName>
    </submittedName>
</protein>
<reference evidence="2" key="1">
    <citation type="submission" date="2023-04" db="EMBL/GenBank/DDBJ databases">
        <title>Aspergillus oryzae NBRC 4228.</title>
        <authorList>
            <person name="Ichikawa N."/>
            <person name="Sato H."/>
            <person name="Tonouchi N."/>
        </authorList>
    </citation>
    <scope>NUCLEOTIDE SEQUENCE</scope>
    <source>
        <strain evidence="2">NBRC 4228</strain>
    </source>
</reference>
<dbReference type="AlphaFoldDB" id="A0AAN4YBU0"/>
<dbReference type="Proteomes" id="UP001165205">
    <property type="component" value="Unassembled WGS sequence"/>
</dbReference>
<comment type="caution">
    <text evidence="2">The sequence shown here is derived from an EMBL/GenBank/DDBJ whole genome shotgun (WGS) entry which is preliminary data.</text>
</comment>
<evidence type="ECO:0000256" key="1">
    <source>
        <dbReference type="SAM" id="MobiDB-lite"/>
    </source>
</evidence>
<feature type="region of interest" description="Disordered" evidence="1">
    <location>
        <begin position="90"/>
        <end position="111"/>
    </location>
</feature>
<sequence>MGDHPRFNYEIENPFGQDVNDLPLDTYCRQIALELDIITATPAPRVDDFTVRDDNLVLYPLSMDGYNDWKDRSVEEIRAALRTKVIANSPSSALGSDESTVVGSMSSKQTV</sequence>
<organism evidence="2 3">
    <name type="scientific">Aspergillus oryzae</name>
    <name type="common">Yellow koji mold</name>
    <dbReference type="NCBI Taxonomy" id="5062"/>
    <lineage>
        <taxon>Eukaryota</taxon>
        <taxon>Fungi</taxon>
        <taxon>Dikarya</taxon>
        <taxon>Ascomycota</taxon>
        <taxon>Pezizomycotina</taxon>
        <taxon>Eurotiomycetes</taxon>
        <taxon>Eurotiomycetidae</taxon>
        <taxon>Eurotiales</taxon>
        <taxon>Aspergillaceae</taxon>
        <taxon>Aspergillus</taxon>
        <taxon>Aspergillus subgen. Circumdati</taxon>
    </lineage>
</organism>
<accession>A0AAN4YBU0</accession>
<gene>
    <name evidence="2" type="ORF">Aory04_000067800</name>
</gene>
<proteinExistence type="predicted"/>
<dbReference type="EMBL" id="BSYA01000004">
    <property type="protein sequence ID" value="GMG23173.1"/>
    <property type="molecule type" value="Genomic_DNA"/>
</dbReference>